<keyword evidence="12" id="KW-0255">Endonuclease</keyword>
<keyword evidence="4" id="KW-0479">Metal-binding</keyword>
<dbReference type="NCBIfam" id="TIGR01587">
    <property type="entry name" value="cas3_core"/>
    <property type="match status" value="1"/>
</dbReference>
<dbReference type="CDD" id="cd17930">
    <property type="entry name" value="DEXHc_cas3"/>
    <property type="match status" value="1"/>
</dbReference>
<dbReference type="SUPFAM" id="SSF109604">
    <property type="entry name" value="HD-domain/PDEase-like"/>
    <property type="match status" value="1"/>
</dbReference>
<dbReference type="InterPro" id="IPR038257">
    <property type="entry name" value="CRISPR-assoc_Cas3_HD_sf"/>
</dbReference>
<dbReference type="InterPro" id="IPR027417">
    <property type="entry name" value="P-loop_NTPase"/>
</dbReference>
<protein>
    <submittedName>
        <fullName evidence="12">CRISPR-associated endonuclease/helicase Cas3</fullName>
    </submittedName>
</protein>
<accession>A0A2S8RZ44</accession>
<dbReference type="Pfam" id="PF22590">
    <property type="entry name" value="Cas3-like_C_2"/>
    <property type="match status" value="1"/>
</dbReference>
<comment type="similarity">
    <text evidence="2">In the central section; belongs to the CRISPR-associated helicase Cas3 family.</text>
</comment>
<evidence type="ECO:0000313" key="12">
    <source>
        <dbReference type="EMBL" id="PQV53812.1"/>
    </source>
</evidence>
<gene>
    <name evidence="12" type="ORF">LX70_03819</name>
</gene>
<dbReference type="InterPro" id="IPR006474">
    <property type="entry name" value="Helicase_Cas3_CRISPR-ass_core"/>
</dbReference>
<evidence type="ECO:0000256" key="6">
    <source>
        <dbReference type="ARBA" id="ARBA00022801"/>
    </source>
</evidence>
<dbReference type="EMBL" id="PVEP01000012">
    <property type="protein sequence ID" value="PQV53812.1"/>
    <property type="molecule type" value="Genomic_DNA"/>
</dbReference>
<dbReference type="InterPro" id="IPR006483">
    <property type="entry name" value="CRISPR-assoc_Cas3_HD"/>
</dbReference>
<evidence type="ECO:0000256" key="8">
    <source>
        <dbReference type="ARBA" id="ARBA00022840"/>
    </source>
</evidence>
<keyword evidence="8" id="KW-0067">ATP-binding</keyword>
<dbReference type="GO" id="GO:0046872">
    <property type="term" value="F:metal ion binding"/>
    <property type="evidence" value="ECO:0007669"/>
    <property type="project" value="UniProtKB-KW"/>
</dbReference>
<comment type="caution">
    <text evidence="12">The sequence shown here is derived from an EMBL/GenBank/DDBJ whole genome shotgun (WGS) entry which is preliminary data.</text>
</comment>
<evidence type="ECO:0000256" key="2">
    <source>
        <dbReference type="ARBA" id="ARBA00009046"/>
    </source>
</evidence>
<comment type="similarity">
    <text evidence="1">In the N-terminal section; belongs to the CRISPR-associated nuclease Cas3-HD family.</text>
</comment>
<evidence type="ECO:0000256" key="3">
    <source>
        <dbReference type="ARBA" id="ARBA00022722"/>
    </source>
</evidence>
<evidence type="ECO:0000256" key="9">
    <source>
        <dbReference type="ARBA" id="ARBA00023118"/>
    </source>
</evidence>
<organism evidence="12 13">
    <name type="scientific">Albidovulum denitrificans</name>
    <dbReference type="NCBI Taxonomy" id="404881"/>
    <lineage>
        <taxon>Bacteria</taxon>
        <taxon>Pseudomonadati</taxon>
        <taxon>Pseudomonadota</taxon>
        <taxon>Alphaproteobacteria</taxon>
        <taxon>Rhodobacterales</taxon>
        <taxon>Paracoccaceae</taxon>
        <taxon>Albidovulum</taxon>
    </lineage>
</organism>
<reference evidence="12 13" key="1">
    <citation type="submission" date="2018-02" db="EMBL/GenBank/DDBJ databases">
        <title>Genomic Encyclopedia of Archaeal and Bacterial Type Strains, Phase II (KMG-II): from individual species to whole genera.</title>
        <authorList>
            <person name="Goeker M."/>
        </authorList>
    </citation>
    <scope>NUCLEOTIDE SEQUENCE [LARGE SCALE GENOMIC DNA]</scope>
    <source>
        <strain evidence="12 13">DSM 18921</strain>
    </source>
</reference>
<dbReference type="Gene3D" id="3.40.50.300">
    <property type="entry name" value="P-loop containing nucleotide triphosphate hydrolases"/>
    <property type="match status" value="2"/>
</dbReference>
<dbReference type="Pfam" id="PF00270">
    <property type="entry name" value="DEAD"/>
    <property type="match status" value="1"/>
</dbReference>
<dbReference type="Proteomes" id="UP000238338">
    <property type="component" value="Unassembled WGS sequence"/>
</dbReference>
<keyword evidence="7 12" id="KW-0347">Helicase</keyword>
<evidence type="ECO:0000259" key="11">
    <source>
        <dbReference type="PROSITE" id="PS51643"/>
    </source>
</evidence>
<keyword evidence="6" id="KW-0378">Hydrolase</keyword>
<dbReference type="GO" id="GO:0003676">
    <property type="term" value="F:nucleic acid binding"/>
    <property type="evidence" value="ECO:0007669"/>
    <property type="project" value="InterPro"/>
</dbReference>
<dbReference type="Pfam" id="PF18019">
    <property type="entry name" value="Cas3_HD"/>
    <property type="match status" value="1"/>
</dbReference>
<keyword evidence="3" id="KW-0540">Nuclease</keyword>
<feature type="domain" description="HD Cas3-type" evidence="11">
    <location>
        <begin position="13"/>
        <end position="179"/>
    </location>
</feature>
<proteinExistence type="inferred from homology"/>
<dbReference type="PROSITE" id="PS51192">
    <property type="entry name" value="HELICASE_ATP_BIND_1"/>
    <property type="match status" value="1"/>
</dbReference>
<dbReference type="GO" id="GO:0004519">
    <property type="term" value="F:endonuclease activity"/>
    <property type="evidence" value="ECO:0007669"/>
    <property type="project" value="UniProtKB-KW"/>
</dbReference>
<keyword evidence="9" id="KW-0051">Antiviral defense</keyword>
<dbReference type="PROSITE" id="PS51643">
    <property type="entry name" value="HD_CAS3"/>
    <property type="match status" value="1"/>
</dbReference>
<evidence type="ECO:0000259" key="10">
    <source>
        <dbReference type="PROSITE" id="PS51192"/>
    </source>
</evidence>
<feature type="domain" description="Helicase ATP-binding" evidence="10">
    <location>
        <begin position="237"/>
        <end position="422"/>
    </location>
</feature>
<dbReference type="InterPro" id="IPR011545">
    <property type="entry name" value="DEAD/DEAH_box_helicase_dom"/>
</dbReference>
<dbReference type="NCBIfam" id="TIGR01596">
    <property type="entry name" value="cas3_HD"/>
    <property type="match status" value="1"/>
</dbReference>
<keyword evidence="13" id="KW-1185">Reference proteome</keyword>
<dbReference type="GO" id="GO:0016787">
    <property type="term" value="F:hydrolase activity"/>
    <property type="evidence" value="ECO:0007669"/>
    <property type="project" value="UniProtKB-KW"/>
</dbReference>
<evidence type="ECO:0000313" key="13">
    <source>
        <dbReference type="Proteomes" id="UP000238338"/>
    </source>
</evidence>
<dbReference type="GO" id="GO:0051607">
    <property type="term" value="P:defense response to virus"/>
    <property type="evidence" value="ECO:0007669"/>
    <property type="project" value="UniProtKB-KW"/>
</dbReference>
<evidence type="ECO:0000256" key="1">
    <source>
        <dbReference type="ARBA" id="ARBA00006847"/>
    </source>
</evidence>
<dbReference type="Gene3D" id="1.10.3210.30">
    <property type="match status" value="1"/>
</dbReference>
<dbReference type="SUPFAM" id="SSF52540">
    <property type="entry name" value="P-loop containing nucleoside triphosphate hydrolases"/>
    <property type="match status" value="1"/>
</dbReference>
<sequence length="748" mass="81090">MTHFFAHSGDPADLGTWQTLPDHLDQTAGLAAAAAQTAGLSRCAELAARFHDFGKYDPAFQRRLHGDPTPVDHSTAGASLLLDRAPAGPQRLVAEVLADAILGHHAGLPDTNGSDAARARRIGRFRQSDPVPADITAATQIDLAPAVAEIIGKIRPGDGFDLSVAGRMVFSCLVDADFRDTEAFYASLEGRDIPARDWAGLQDLLPALTGAFDTRMAGFGASDLNRLRSEVLRHIRAQAALAPGLFTLTVPTGGGKTLASLGFALDHAARHGHRRIIYAIPYTSIIDQTAATFKDLFAGLGDVVLEHHSAIEAEQPGAEGRDKARLAMEDWAAPVVVTTNVQLFESLFAARPGRARKLHNIAGSVIVLDEAQCLPRKLLLPALRMIEVLAHHYHCTVVLCTATQPAFDSAQLRQGGLPLAGRELAPNPETLAQDLRRARIVQGGPMTDSDLVAALGASHQAMVIVNSRRHALSLFEAARSEGIDGLIHLTTRQYPTHRRRILADIRDRLKDGAPCRLIATSLIEAGVDLDFPRGWRAEAGLDSIVQAAGRVNREGRRAIEDSTLTVFEAVDDPVGGEIAQLAKAMRAVARTRNDLLAPEAIRDWFDEVYWRVGPERLGQPMVDAFGLSRSGTDLPYRTTAEQFRMVEDRMVPVIVALEGAARAEVARLDVAEISSGKLARALQPFTVQIPAKDRDTLIRNGHADYRRADLRGDQFCVLQTPSLYRAESGLWWEGADYLGDDALQTFMS</sequence>
<evidence type="ECO:0000256" key="5">
    <source>
        <dbReference type="ARBA" id="ARBA00022741"/>
    </source>
</evidence>
<dbReference type="GO" id="GO:0005524">
    <property type="term" value="F:ATP binding"/>
    <property type="evidence" value="ECO:0007669"/>
    <property type="project" value="UniProtKB-KW"/>
</dbReference>
<dbReference type="AlphaFoldDB" id="A0A2S8RZ44"/>
<dbReference type="RefSeq" id="WP_105516360.1">
    <property type="nucleotide sequence ID" value="NZ_PVEP01000012.1"/>
</dbReference>
<name>A0A2S8RZ44_9RHOB</name>
<dbReference type="CDD" id="cd09641">
    <property type="entry name" value="Cas3''_I"/>
    <property type="match status" value="1"/>
</dbReference>
<dbReference type="InterPro" id="IPR054712">
    <property type="entry name" value="Cas3-like_dom"/>
</dbReference>
<dbReference type="InterPro" id="IPR014001">
    <property type="entry name" value="Helicase_ATP-bd"/>
</dbReference>
<dbReference type="SMART" id="SM00487">
    <property type="entry name" value="DEXDc"/>
    <property type="match status" value="1"/>
</dbReference>
<evidence type="ECO:0000256" key="4">
    <source>
        <dbReference type="ARBA" id="ARBA00022723"/>
    </source>
</evidence>
<dbReference type="GO" id="GO:0004386">
    <property type="term" value="F:helicase activity"/>
    <property type="evidence" value="ECO:0007669"/>
    <property type="project" value="UniProtKB-KW"/>
</dbReference>
<evidence type="ECO:0000256" key="7">
    <source>
        <dbReference type="ARBA" id="ARBA00022806"/>
    </source>
</evidence>
<dbReference type="OrthoDB" id="9810236at2"/>
<keyword evidence="5" id="KW-0547">Nucleotide-binding</keyword>